<dbReference type="InterPro" id="IPR010054">
    <property type="entry name" value="Type2_sec_GspG"/>
</dbReference>
<dbReference type="PROSITE" id="PS00409">
    <property type="entry name" value="PROKAR_NTER_METHYL"/>
    <property type="match status" value="1"/>
</dbReference>
<evidence type="ECO:0000256" key="7">
    <source>
        <dbReference type="ARBA" id="ARBA00022692"/>
    </source>
</evidence>
<organism evidence="12 13">
    <name type="scientific">Natronospira proteinivora</name>
    <dbReference type="NCBI Taxonomy" id="1807133"/>
    <lineage>
        <taxon>Bacteria</taxon>
        <taxon>Pseudomonadati</taxon>
        <taxon>Pseudomonadota</taxon>
        <taxon>Gammaproteobacteria</taxon>
        <taxon>Natronospirales</taxon>
        <taxon>Natronospiraceae</taxon>
        <taxon>Natronospira</taxon>
    </lineage>
</organism>
<evidence type="ECO:0000313" key="12">
    <source>
        <dbReference type="EMBL" id="MCP1726871.1"/>
    </source>
</evidence>
<dbReference type="EMBL" id="JALJYF010000001">
    <property type="protein sequence ID" value="MCP1726871.1"/>
    <property type="molecule type" value="Genomic_DNA"/>
</dbReference>
<feature type="domain" description="Type II secretion system protein GspG C-terminal" evidence="11">
    <location>
        <begin position="32"/>
        <end position="139"/>
    </location>
</feature>
<keyword evidence="6" id="KW-0997">Cell inner membrane</keyword>
<evidence type="ECO:0000256" key="2">
    <source>
        <dbReference type="ARBA" id="ARBA00009984"/>
    </source>
</evidence>
<evidence type="ECO:0000256" key="6">
    <source>
        <dbReference type="ARBA" id="ARBA00022519"/>
    </source>
</evidence>
<evidence type="ECO:0000256" key="5">
    <source>
        <dbReference type="ARBA" id="ARBA00022481"/>
    </source>
</evidence>
<dbReference type="InterPro" id="IPR012902">
    <property type="entry name" value="N_methyl_site"/>
</dbReference>
<keyword evidence="5" id="KW-0488">Methylation</keyword>
<dbReference type="SUPFAM" id="SSF54523">
    <property type="entry name" value="Pili subunits"/>
    <property type="match status" value="1"/>
</dbReference>
<dbReference type="InterPro" id="IPR000983">
    <property type="entry name" value="Bac_GSPG_pilin"/>
</dbReference>
<dbReference type="Pfam" id="PF07963">
    <property type="entry name" value="N_methyl"/>
    <property type="match status" value="1"/>
</dbReference>
<keyword evidence="7 10" id="KW-0812">Transmembrane</keyword>
<keyword evidence="4" id="KW-1003">Cell membrane</keyword>
<evidence type="ECO:0000256" key="10">
    <source>
        <dbReference type="SAM" id="Phobius"/>
    </source>
</evidence>
<keyword evidence="9 10" id="KW-0472">Membrane</keyword>
<evidence type="ECO:0000313" key="13">
    <source>
        <dbReference type="Proteomes" id="UP001523550"/>
    </source>
</evidence>
<dbReference type="PANTHER" id="PTHR30093:SF44">
    <property type="entry name" value="TYPE II SECRETION SYSTEM CORE PROTEIN G"/>
    <property type="match status" value="1"/>
</dbReference>
<proteinExistence type="inferred from homology"/>
<evidence type="ECO:0000256" key="4">
    <source>
        <dbReference type="ARBA" id="ARBA00022475"/>
    </source>
</evidence>
<evidence type="ECO:0000259" key="11">
    <source>
        <dbReference type="Pfam" id="PF08334"/>
    </source>
</evidence>
<keyword evidence="8 10" id="KW-1133">Transmembrane helix</keyword>
<protein>
    <recommendedName>
        <fullName evidence="3">Type II secretion system core protein G</fullName>
    </recommendedName>
</protein>
<comment type="similarity">
    <text evidence="2">Belongs to the GSP G family.</text>
</comment>
<dbReference type="PANTHER" id="PTHR30093">
    <property type="entry name" value="GENERAL SECRETION PATHWAY PROTEIN G"/>
    <property type="match status" value="1"/>
</dbReference>
<evidence type="ECO:0000256" key="8">
    <source>
        <dbReference type="ARBA" id="ARBA00022989"/>
    </source>
</evidence>
<reference evidence="12 13" key="1">
    <citation type="submission" date="2022-03" db="EMBL/GenBank/DDBJ databases">
        <title>Genomic Encyclopedia of Type Strains, Phase III (KMG-III): the genomes of soil and plant-associated and newly described type strains.</title>
        <authorList>
            <person name="Whitman W."/>
        </authorList>
    </citation>
    <scope>NUCLEOTIDE SEQUENCE [LARGE SCALE GENOMIC DNA]</scope>
    <source>
        <strain evidence="12 13">BSker1</strain>
    </source>
</reference>
<feature type="transmembrane region" description="Helical" evidence="10">
    <location>
        <begin position="12"/>
        <end position="34"/>
    </location>
</feature>
<comment type="caution">
    <text evidence="12">The sequence shown here is derived from an EMBL/GenBank/DDBJ whole genome shotgun (WGS) entry which is preliminary data.</text>
</comment>
<dbReference type="Gene3D" id="3.30.700.10">
    <property type="entry name" value="Glycoprotein, Type 4 Pilin"/>
    <property type="match status" value="1"/>
</dbReference>
<gene>
    <name evidence="12" type="ORF">J2T60_000836</name>
</gene>
<dbReference type="RefSeq" id="WP_253445835.1">
    <property type="nucleotide sequence ID" value="NZ_JALJYF010000001.1"/>
</dbReference>
<evidence type="ECO:0000256" key="1">
    <source>
        <dbReference type="ARBA" id="ARBA00004377"/>
    </source>
</evidence>
<dbReference type="NCBIfam" id="TIGR01710">
    <property type="entry name" value="typeII_sec_gspG"/>
    <property type="match status" value="1"/>
</dbReference>
<keyword evidence="13" id="KW-1185">Reference proteome</keyword>
<dbReference type="NCBIfam" id="TIGR02532">
    <property type="entry name" value="IV_pilin_GFxxxE"/>
    <property type="match status" value="1"/>
</dbReference>
<dbReference type="Proteomes" id="UP001523550">
    <property type="component" value="Unassembled WGS sequence"/>
</dbReference>
<dbReference type="InterPro" id="IPR013545">
    <property type="entry name" value="T2SS_protein-GspG_C"/>
</dbReference>
<dbReference type="PRINTS" id="PR00813">
    <property type="entry name" value="BCTERIALGSPG"/>
</dbReference>
<accession>A0ABT1G6J2</accession>
<evidence type="ECO:0000256" key="9">
    <source>
        <dbReference type="ARBA" id="ARBA00023136"/>
    </source>
</evidence>
<dbReference type="Pfam" id="PF08334">
    <property type="entry name" value="T2SSG"/>
    <property type="match status" value="1"/>
</dbReference>
<evidence type="ECO:0000256" key="3">
    <source>
        <dbReference type="ARBA" id="ARBA00020042"/>
    </source>
</evidence>
<sequence length="142" mass="15986">MFNRSANRGFTLIEIMVVVVILGILAGIVVPRIMDRPDDARMAKARQDIRSIEQALQLYRMDNYVYPTTDQGLEALVSEPSGSPNPPNWRQYMDRIPNDPWGREYQYVQPGEHGDFDIYSLGADGREGGEGANAVIGNWNID</sequence>
<comment type="subcellular location">
    <subcellularLocation>
        <location evidence="1">Cell inner membrane</location>
        <topology evidence="1">Single-pass membrane protein</topology>
    </subcellularLocation>
</comment>
<name>A0ABT1G6J2_9GAMM</name>
<dbReference type="InterPro" id="IPR045584">
    <property type="entry name" value="Pilin-like"/>
</dbReference>